<dbReference type="Proteomes" id="UP000238823">
    <property type="component" value="Unassembled WGS sequence"/>
</dbReference>
<comment type="caution">
    <text evidence="1">The sequence shown here is derived from an EMBL/GenBank/DDBJ whole genome shotgun (WGS) entry which is preliminary data.</text>
</comment>
<name>A0A2S9YMJ9_9BACT</name>
<evidence type="ECO:0008006" key="3">
    <source>
        <dbReference type="Google" id="ProtNLM"/>
    </source>
</evidence>
<organism evidence="1 2">
    <name type="scientific">Enhygromyxa salina</name>
    <dbReference type="NCBI Taxonomy" id="215803"/>
    <lineage>
        <taxon>Bacteria</taxon>
        <taxon>Pseudomonadati</taxon>
        <taxon>Myxococcota</taxon>
        <taxon>Polyangia</taxon>
        <taxon>Nannocystales</taxon>
        <taxon>Nannocystaceae</taxon>
        <taxon>Enhygromyxa</taxon>
    </lineage>
</organism>
<dbReference type="RefSeq" id="WP_146157906.1">
    <property type="nucleotide sequence ID" value="NZ_PVNL01000077.1"/>
</dbReference>
<evidence type="ECO:0000313" key="1">
    <source>
        <dbReference type="EMBL" id="PRQ06305.1"/>
    </source>
</evidence>
<sequence>MRNFIPPHILFVPAILLSSCVPDDEPDDEPGEVPARGPDFEVRYHTKYLDIAPGFSQPVCRGSLDEMDRYMEAVADLLGIEIQQPTTVFWYNGLATGSLAERAEICDWCNGSCAGCYKGVVHSDFRTLRHELVHAVVTPAWGRSVRLFSEGIAHGLDWYLPGTSWVYPSMTNQVLLEIVGSGSYDSGHFSRWLIARFGPGKFSELFEPRLDQHATKEQVLDAVEDIYGLTFAELEAEYAATAAITYPLPGLCEGLMELPLNGDRWELNLTADCDAPHTFGPSGDGTNFVAFTIDVPVEFDGVPIAAWIPSDMSAAVAPCLDEPLYGVDFDTVRSTTMNNNGPTTFRRTGKHRVELPVVDAGDVYMRLCPANDKFPGSYPTDKSVDPENCVGD</sequence>
<dbReference type="PROSITE" id="PS51257">
    <property type="entry name" value="PROKAR_LIPOPROTEIN"/>
    <property type="match status" value="1"/>
</dbReference>
<dbReference type="EMBL" id="PVNL01000077">
    <property type="protein sequence ID" value="PRQ06305.1"/>
    <property type="molecule type" value="Genomic_DNA"/>
</dbReference>
<protein>
    <recommendedName>
        <fullName evidence="3">Lipoprotein</fullName>
    </recommendedName>
</protein>
<accession>A0A2S9YMJ9</accession>
<reference evidence="1 2" key="1">
    <citation type="submission" date="2018-03" db="EMBL/GenBank/DDBJ databases">
        <title>Draft Genome Sequences of the Obligatory Marine Myxobacteria Enhygromyxa salina SWB007.</title>
        <authorList>
            <person name="Poehlein A."/>
            <person name="Moghaddam J.A."/>
            <person name="Harms H."/>
            <person name="Alanjari M."/>
            <person name="Koenig G.M."/>
            <person name="Daniel R."/>
            <person name="Schaeberle T.F."/>
        </authorList>
    </citation>
    <scope>NUCLEOTIDE SEQUENCE [LARGE SCALE GENOMIC DNA]</scope>
    <source>
        <strain evidence="1 2">SWB007</strain>
    </source>
</reference>
<dbReference type="AlphaFoldDB" id="A0A2S9YMJ9"/>
<dbReference type="OrthoDB" id="9772409at2"/>
<evidence type="ECO:0000313" key="2">
    <source>
        <dbReference type="Proteomes" id="UP000238823"/>
    </source>
</evidence>
<gene>
    <name evidence="1" type="ORF">ENSA7_39820</name>
</gene>
<proteinExistence type="predicted"/>